<dbReference type="PANTHER" id="PTHR32305">
    <property type="match status" value="1"/>
</dbReference>
<dbReference type="EMBL" id="JACOFW010000030">
    <property type="protein sequence ID" value="MBC3809312.1"/>
    <property type="molecule type" value="Genomic_DNA"/>
</dbReference>
<accession>A0ABR6X8X2</accession>
<reference evidence="3 4" key="1">
    <citation type="submission" date="2020-08" db="EMBL/GenBank/DDBJ databases">
        <title>Novel species isolated from subtropical streams in China.</title>
        <authorList>
            <person name="Lu H."/>
        </authorList>
    </citation>
    <scope>NUCLEOTIDE SEQUENCE [LARGE SCALE GENOMIC DNA]</scope>
    <source>
        <strain evidence="3 4">KACC 16656</strain>
    </source>
</reference>
<proteinExistence type="predicted"/>
<evidence type="ECO:0000313" key="3">
    <source>
        <dbReference type="EMBL" id="MBC3809312.1"/>
    </source>
</evidence>
<comment type="caution">
    <text evidence="3">The sequence shown here is derived from an EMBL/GenBank/DDBJ whole genome shotgun (WGS) entry which is preliminary data.</text>
</comment>
<dbReference type="InterPro" id="IPR050708">
    <property type="entry name" value="T6SS_VgrG/RHS"/>
</dbReference>
<dbReference type="NCBIfam" id="TIGR03696">
    <property type="entry name" value="Rhs_assc_core"/>
    <property type="match status" value="1"/>
</dbReference>
<dbReference type="InterPro" id="IPR056823">
    <property type="entry name" value="TEN-like_YD-shell"/>
</dbReference>
<protein>
    <submittedName>
        <fullName evidence="3">RHS repeat-associated core domain-containing protein</fullName>
    </submittedName>
</protein>
<dbReference type="InterPro" id="IPR022385">
    <property type="entry name" value="Rhs_assc_core"/>
</dbReference>
<evidence type="ECO:0000259" key="2">
    <source>
        <dbReference type="Pfam" id="PF25023"/>
    </source>
</evidence>
<name>A0ABR6X8X2_9BURK</name>
<evidence type="ECO:0000256" key="1">
    <source>
        <dbReference type="ARBA" id="ARBA00022737"/>
    </source>
</evidence>
<dbReference type="Gene3D" id="2.180.10.10">
    <property type="entry name" value="RHS repeat-associated core"/>
    <property type="match status" value="1"/>
</dbReference>
<keyword evidence="1" id="KW-0677">Repeat</keyword>
<keyword evidence="4" id="KW-1185">Reference proteome</keyword>
<gene>
    <name evidence="3" type="ORF">H8K52_18385</name>
</gene>
<dbReference type="Proteomes" id="UP000648257">
    <property type="component" value="Unassembled WGS sequence"/>
</dbReference>
<sequence>MPCCREFLRNRFTQETKTVGSTQSSISYTWDSNGNLKSKTLGESQTTFYAWNSDQRLTAVKQGTSEATAITVAQYSYDLDGNRTQKVEPGQNGNPDKITNYLVDRSYTYAQSLQETVTLGANSTITNYVWGNGLIAQSRAGQNSYYHADGLGSVKALTDAAGITTDAYVYDAFGTVEGHSGASDNAYRYTGEYFDDTIQLQYNRARWYDTAVGRFNGMDTHSGSMAQPITLHDYVYANNDPINVTDPSGQMGLMDVGGVASNIVAGFATRAQVAFQTGKQAGGAAVRALGRVVERRVQEMIRQCFKGDLKKHVPVSGSGGNRKIDFLLDLKDRTQLLEVK</sequence>
<dbReference type="PANTHER" id="PTHR32305:SF15">
    <property type="entry name" value="PROTEIN RHSA-RELATED"/>
    <property type="match status" value="1"/>
</dbReference>
<dbReference type="RefSeq" id="WP_186924368.1">
    <property type="nucleotide sequence ID" value="NZ_JACOFW010000030.1"/>
</dbReference>
<organism evidence="3 4">
    <name type="scientific">Undibacterium seohonense</name>
    <dbReference type="NCBI Taxonomy" id="1344950"/>
    <lineage>
        <taxon>Bacteria</taxon>
        <taxon>Pseudomonadati</taxon>
        <taxon>Pseudomonadota</taxon>
        <taxon>Betaproteobacteria</taxon>
        <taxon>Burkholderiales</taxon>
        <taxon>Oxalobacteraceae</taxon>
        <taxon>Undibacterium</taxon>
    </lineage>
</organism>
<evidence type="ECO:0000313" key="4">
    <source>
        <dbReference type="Proteomes" id="UP000648257"/>
    </source>
</evidence>
<feature type="domain" description="Teneurin-like YD-shell" evidence="2">
    <location>
        <begin position="132"/>
        <end position="242"/>
    </location>
</feature>
<dbReference type="Pfam" id="PF25023">
    <property type="entry name" value="TEN_YD-shell"/>
    <property type="match status" value="1"/>
</dbReference>